<keyword evidence="2" id="KW-1185">Reference proteome</keyword>
<accession>A0A9D4ECU6</accession>
<proteinExistence type="predicted"/>
<dbReference type="EMBL" id="JAIWYP010000009">
    <property type="protein sequence ID" value="KAH3776714.1"/>
    <property type="molecule type" value="Genomic_DNA"/>
</dbReference>
<organism evidence="1 2">
    <name type="scientific">Dreissena polymorpha</name>
    <name type="common">Zebra mussel</name>
    <name type="synonym">Mytilus polymorpha</name>
    <dbReference type="NCBI Taxonomy" id="45954"/>
    <lineage>
        <taxon>Eukaryota</taxon>
        <taxon>Metazoa</taxon>
        <taxon>Spiralia</taxon>
        <taxon>Lophotrochozoa</taxon>
        <taxon>Mollusca</taxon>
        <taxon>Bivalvia</taxon>
        <taxon>Autobranchia</taxon>
        <taxon>Heteroconchia</taxon>
        <taxon>Euheterodonta</taxon>
        <taxon>Imparidentia</taxon>
        <taxon>Neoheterodontei</taxon>
        <taxon>Myida</taxon>
        <taxon>Dreissenoidea</taxon>
        <taxon>Dreissenidae</taxon>
        <taxon>Dreissena</taxon>
    </lineage>
</organism>
<name>A0A9D4ECU6_DREPO</name>
<gene>
    <name evidence="1" type="ORF">DPMN_178146</name>
</gene>
<dbReference type="AlphaFoldDB" id="A0A9D4ECU6"/>
<dbReference type="Proteomes" id="UP000828390">
    <property type="component" value="Unassembled WGS sequence"/>
</dbReference>
<reference evidence="1" key="1">
    <citation type="journal article" date="2019" name="bioRxiv">
        <title>The Genome of the Zebra Mussel, Dreissena polymorpha: A Resource for Invasive Species Research.</title>
        <authorList>
            <person name="McCartney M.A."/>
            <person name="Auch B."/>
            <person name="Kono T."/>
            <person name="Mallez S."/>
            <person name="Zhang Y."/>
            <person name="Obille A."/>
            <person name="Becker A."/>
            <person name="Abrahante J.E."/>
            <person name="Garbe J."/>
            <person name="Badalamenti J.P."/>
            <person name="Herman A."/>
            <person name="Mangelson H."/>
            <person name="Liachko I."/>
            <person name="Sullivan S."/>
            <person name="Sone E.D."/>
            <person name="Koren S."/>
            <person name="Silverstein K.A.T."/>
            <person name="Beckman K.B."/>
            <person name="Gohl D.M."/>
        </authorList>
    </citation>
    <scope>NUCLEOTIDE SEQUENCE</scope>
    <source>
        <strain evidence="1">Duluth1</strain>
        <tissue evidence="1">Whole animal</tissue>
    </source>
</reference>
<comment type="caution">
    <text evidence="1">The sequence shown here is derived from an EMBL/GenBank/DDBJ whole genome shotgun (WGS) entry which is preliminary data.</text>
</comment>
<evidence type="ECO:0000313" key="2">
    <source>
        <dbReference type="Proteomes" id="UP000828390"/>
    </source>
</evidence>
<sequence length="103" mass="12010">MCTQKRTFTLPVLCPVREGSVWDHLSGLTRPLTDNRLIWTFRPDNRLIWTFRPVVFTLRENIKAITADLLDNHDKASETCRNLVNWTFCCRAGTEISCYYASK</sequence>
<reference evidence="1" key="2">
    <citation type="submission" date="2020-11" db="EMBL/GenBank/DDBJ databases">
        <authorList>
            <person name="McCartney M.A."/>
            <person name="Auch B."/>
            <person name="Kono T."/>
            <person name="Mallez S."/>
            <person name="Becker A."/>
            <person name="Gohl D.M."/>
            <person name="Silverstein K.A.T."/>
            <person name="Koren S."/>
            <person name="Bechman K.B."/>
            <person name="Herman A."/>
            <person name="Abrahante J.E."/>
            <person name="Garbe J."/>
        </authorList>
    </citation>
    <scope>NUCLEOTIDE SEQUENCE</scope>
    <source>
        <strain evidence="1">Duluth1</strain>
        <tissue evidence="1">Whole animal</tissue>
    </source>
</reference>
<protein>
    <submittedName>
        <fullName evidence="1">Uncharacterized protein</fullName>
    </submittedName>
</protein>
<evidence type="ECO:0000313" key="1">
    <source>
        <dbReference type="EMBL" id="KAH3776714.1"/>
    </source>
</evidence>